<accession>A0A1Q8ZSQ2</accession>
<organism evidence="2 3">
    <name type="scientific">Rhizobium oryziradicis</name>
    <dbReference type="NCBI Taxonomy" id="1867956"/>
    <lineage>
        <taxon>Bacteria</taxon>
        <taxon>Pseudomonadati</taxon>
        <taxon>Pseudomonadota</taxon>
        <taxon>Alphaproteobacteria</taxon>
        <taxon>Hyphomicrobiales</taxon>
        <taxon>Rhizobiaceae</taxon>
        <taxon>Rhizobium/Agrobacterium group</taxon>
        <taxon>Rhizobium</taxon>
    </lineage>
</organism>
<comment type="caution">
    <text evidence="2">The sequence shown here is derived from an EMBL/GenBank/DDBJ whole genome shotgun (WGS) entry which is preliminary data.</text>
</comment>
<feature type="transmembrane region" description="Helical" evidence="1">
    <location>
        <begin position="64"/>
        <end position="84"/>
    </location>
</feature>
<keyword evidence="1" id="KW-0472">Membrane</keyword>
<dbReference type="AlphaFoldDB" id="A0A1Q8ZSQ2"/>
<reference evidence="2 3" key="1">
    <citation type="submission" date="2016-09" db="EMBL/GenBank/DDBJ databases">
        <title>Rhizobium oryziradicis sp. nov., isolated from the root of rice.</title>
        <authorList>
            <person name="Zhao J."/>
            <person name="Zhang X."/>
        </authorList>
    </citation>
    <scope>NUCLEOTIDE SEQUENCE [LARGE SCALE GENOMIC DNA]</scope>
    <source>
        <strain evidence="2 3">N19</strain>
    </source>
</reference>
<dbReference type="RefSeq" id="WP_075639418.1">
    <property type="nucleotide sequence ID" value="NZ_MKIM01000026.1"/>
</dbReference>
<feature type="transmembrane region" description="Helical" evidence="1">
    <location>
        <begin position="31"/>
        <end position="52"/>
    </location>
</feature>
<evidence type="ECO:0000313" key="2">
    <source>
        <dbReference type="EMBL" id="OLP44915.1"/>
    </source>
</evidence>
<keyword evidence="1" id="KW-1133">Transmembrane helix</keyword>
<name>A0A1Q8ZSQ2_9HYPH</name>
<proteinExistence type="predicted"/>
<keyword evidence="3" id="KW-1185">Reference proteome</keyword>
<gene>
    <name evidence="2" type="ORF">BJF95_04865</name>
</gene>
<dbReference type="OrthoDB" id="9898148at2"/>
<evidence type="ECO:0000313" key="3">
    <source>
        <dbReference type="Proteomes" id="UP000186894"/>
    </source>
</evidence>
<protein>
    <submittedName>
        <fullName evidence="2">Uncharacterized protein</fullName>
    </submittedName>
</protein>
<keyword evidence="1" id="KW-0812">Transmembrane</keyword>
<dbReference type="STRING" id="1867956.BJF95_04865"/>
<dbReference type="EMBL" id="MKIM01000026">
    <property type="protein sequence ID" value="OLP44915.1"/>
    <property type="molecule type" value="Genomic_DNA"/>
</dbReference>
<dbReference type="Proteomes" id="UP000186894">
    <property type="component" value="Unassembled WGS sequence"/>
</dbReference>
<evidence type="ECO:0000256" key="1">
    <source>
        <dbReference type="SAM" id="Phobius"/>
    </source>
</evidence>
<sequence length="144" mass="15193">MGDAAGHILSALMGRIVPQARAVQRNAAGGAFIVLFMATAYVALVVAAWFAVANIYGPVNASMVIAAGSLVLCLLAWGITHLLNRQAERRQLEMLRLRASVSPELQLAETALGILPELVRNKPVLTLACVALAAFAVTKSTKSK</sequence>